<dbReference type="AlphaFoldDB" id="A0A0F9J610"/>
<dbReference type="InterPro" id="IPR012338">
    <property type="entry name" value="Beta-lactam/transpept-like"/>
</dbReference>
<evidence type="ECO:0008006" key="3">
    <source>
        <dbReference type="Google" id="ProtNLM"/>
    </source>
</evidence>
<reference evidence="2" key="1">
    <citation type="journal article" date="2015" name="Nature">
        <title>Complex archaea that bridge the gap between prokaryotes and eukaryotes.</title>
        <authorList>
            <person name="Spang A."/>
            <person name="Saw J.H."/>
            <person name="Jorgensen S.L."/>
            <person name="Zaremba-Niedzwiedzka K."/>
            <person name="Martijn J."/>
            <person name="Lind A.E."/>
            <person name="van Eijk R."/>
            <person name="Schleper C."/>
            <person name="Guy L."/>
            <person name="Ettema T.J."/>
        </authorList>
    </citation>
    <scope>NUCLEOTIDE SEQUENCE</scope>
</reference>
<feature type="region of interest" description="Disordered" evidence="1">
    <location>
        <begin position="268"/>
        <end position="288"/>
    </location>
</feature>
<dbReference type="Gene3D" id="3.40.710.10">
    <property type="entry name" value="DD-peptidase/beta-lactamase superfamily"/>
    <property type="match status" value="1"/>
</dbReference>
<gene>
    <name evidence="2" type="ORF">LCGC14_1493720</name>
</gene>
<dbReference type="InterPro" id="IPR050789">
    <property type="entry name" value="Diverse_Enzym_Activities"/>
</dbReference>
<accession>A0A0F9J610</accession>
<proteinExistence type="predicted"/>
<protein>
    <recommendedName>
        <fullName evidence="3">Beta-lactamase-related domain-containing protein</fullName>
    </recommendedName>
</protein>
<dbReference type="SUPFAM" id="SSF56601">
    <property type="entry name" value="beta-lactamase/transpeptidase-like"/>
    <property type="match status" value="1"/>
</dbReference>
<dbReference type="PANTHER" id="PTHR43283">
    <property type="entry name" value="BETA-LACTAMASE-RELATED"/>
    <property type="match status" value="1"/>
</dbReference>
<feature type="non-terminal residue" evidence="2">
    <location>
        <position position="329"/>
    </location>
</feature>
<sequence>MKRTVRTIGVVLLAAAAAGGAPGRAADRAGNPVKIKPVYPGKRWLHRPPPAVGMDAGKLAAFSKYVGGRGCVVRYGYMVHTWGDHKRRGDVASACKPWFGHFLFKAVEDGKLASLDEKALKYAPRLGGINRALGFKDRRITFRHMANQVSCYGLLEGPGTAYAYNDWQMALFWDCLFIKVYAATFPTVDAKVLRPMLTGPMECQDKPTFMAFGVKDRSGRVGVSPRDFCRFGLLYLRKGKWRDRRLLSAAHAVMAVTSPLSNRIPRAGRKKAEMIPGQRSLGSRNIPDNQTDHMGSYSWLWWTNGRDRRGRRHWPDVPTDAYGAFGHGG</sequence>
<dbReference type="EMBL" id="LAZR01010767">
    <property type="protein sequence ID" value="KKM65199.1"/>
    <property type="molecule type" value="Genomic_DNA"/>
</dbReference>
<evidence type="ECO:0000256" key="1">
    <source>
        <dbReference type="SAM" id="MobiDB-lite"/>
    </source>
</evidence>
<name>A0A0F9J610_9ZZZZ</name>
<comment type="caution">
    <text evidence="2">The sequence shown here is derived from an EMBL/GenBank/DDBJ whole genome shotgun (WGS) entry which is preliminary data.</text>
</comment>
<evidence type="ECO:0000313" key="2">
    <source>
        <dbReference type="EMBL" id="KKM65199.1"/>
    </source>
</evidence>
<organism evidence="2">
    <name type="scientific">marine sediment metagenome</name>
    <dbReference type="NCBI Taxonomy" id="412755"/>
    <lineage>
        <taxon>unclassified sequences</taxon>
        <taxon>metagenomes</taxon>
        <taxon>ecological metagenomes</taxon>
    </lineage>
</organism>